<dbReference type="GO" id="GO:0005640">
    <property type="term" value="C:nuclear outer membrane"/>
    <property type="evidence" value="ECO:0007669"/>
    <property type="project" value="UniProtKB-SubCell"/>
</dbReference>
<comment type="subcellular location">
    <subcellularLocation>
        <location evidence="6">Nucleus outer membrane</location>
        <topology evidence="6">Single-pass membrane protein</topology>
    </subcellularLocation>
</comment>
<dbReference type="EnsemblPlants" id="KQL12351">
    <property type="protein sequence ID" value="KQL12351"/>
    <property type="gene ID" value="SETIT_006406mg"/>
</dbReference>
<dbReference type="AlphaFoldDB" id="K3XWU8"/>
<evidence type="ECO:0000256" key="4">
    <source>
        <dbReference type="ARBA" id="ARBA00023136"/>
    </source>
</evidence>
<dbReference type="Pfam" id="PF05705">
    <property type="entry name" value="DUF829"/>
    <property type="match status" value="1"/>
</dbReference>
<evidence type="ECO:0000256" key="2">
    <source>
        <dbReference type="ARBA" id="ARBA00022692"/>
    </source>
</evidence>
<name>K3XWU8_SETIT</name>
<keyword evidence="3" id="KW-1133">Transmembrane helix</keyword>
<dbReference type="HOGENOM" id="CLU_036503_2_0_1"/>
<keyword evidence="5" id="KW-0539">Nucleus</keyword>
<dbReference type="PANTHER" id="PTHR12265:SF30">
    <property type="entry name" value="TRANSMEMBRANE PROTEIN 53"/>
    <property type="match status" value="1"/>
</dbReference>
<dbReference type="ExpressionAtlas" id="K3XWU8">
    <property type="expression patterns" value="baseline"/>
</dbReference>
<evidence type="ECO:0000313" key="7">
    <source>
        <dbReference type="EnsemblPlants" id="KQL12351"/>
    </source>
</evidence>
<dbReference type="FunCoup" id="K3XWU8">
    <property type="interactions" value="156"/>
</dbReference>
<dbReference type="OMA" id="VLASCNH"/>
<protein>
    <recommendedName>
        <fullName evidence="9">Transmembrane protein 53</fullName>
    </recommendedName>
</protein>
<keyword evidence="2" id="KW-0812">Transmembrane</keyword>
<reference evidence="8" key="1">
    <citation type="journal article" date="2012" name="Nat. Biotechnol.">
        <title>Reference genome sequence of the model plant Setaria.</title>
        <authorList>
            <person name="Bennetzen J.L."/>
            <person name="Schmutz J."/>
            <person name="Wang H."/>
            <person name="Percifield R."/>
            <person name="Hawkins J."/>
            <person name="Pontaroli A.C."/>
            <person name="Estep M."/>
            <person name="Feng L."/>
            <person name="Vaughn J.N."/>
            <person name="Grimwood J."/>
            <person name="Jenkins J."/>
            <person name="Barry K."/>
            <person name="Lindquist E."/>
            <person name="Hellsten U."/>
            <person name="Deshpande S."/>
            <person name="Wang X."/>
            <person name="Wu X."/>
            <person name="Mitros T."/>
            <person name="Triplett J."/>
            <person name="Yang X."/>
            <person name="Ye C.Y."/>
            <person name="Mauro-Herrera M."/>
            <person name="Wang L."/>
            <person name="Li P."/>
            <person name="Sharma M."/>
            <person name="Sharma R."/>
            <person name="Ronald P.C."/>
            <person name="Panaud O."/>
            <person name="Kellogg E.A."/>
            <person name="Brutnell T.P."/>
            <person name="Doust A.N."/>
            <person name="Tuskan G.A."/>
            <person name="Rokhsar D."/>
            <person name="Devos K.M."/>
        </authorList>
    </citation>
    <scope>NUCLEOTIDE SEQUENCE [LARGE SCALE GENOMIC DNA]</scope>
    <source>
        <strain evidence="8">cv. Yugu1</strain>
    </source>
</reference>
<evidence type="ECO:0000256" key="6">
    <source>
        <dbReference type="ARBA" id="ARBA00034303"/>
    </source>
</evidence>
<proteinExistence type="inferred from homology"/>
<organism evidence="7 8">
    <name type="scientific">Setaria italica</name>
    <name type="common">Foxtail millet</name>
    <name type="synonym">Panicum italicum</name>
    <dbReference type="NCBI Taxonomy" id="4555"/>
    <lineage>
        <taxon>Eukaryota</taxon>
        <taxon>Viridiplantae</taxon>
        <taxon>Streptophyta</taxon>
        <taxon>Embryophyta</taxon>
        <taxon>Tracheophyta</taxon>
        <taxon>Spermatophyta</taxon>
        <taxon>Magnoliopsida</taxon>
        <taxon>Liliopsida</taxon>
        <taxon>Poales</taxon>
        <taxon>Poaceae</taxon>
        <taxon>PACMAD clade</taxon>
        <taxon>Panicoideae</taxon>
        <taxon>Panicodae</taxon>
        <taxon>Paniceae</taxon>
        <taxon>Cenchrinae</taxon>
        <taxon>Setaria</taxon>
    </lineage>
</organism>
<dbReference type="EMBL" id="AGNK02002712">
    <property type="status" value="NOT_ANNOTATED_CDS"/>
    <property type="molecule type" value="Genomic_DNA"/>
</dbReference>
<dbReference type="InParanoid" id="K3XWU8"/>
<accession>K3XWU8</accession>
<evidence type="ECO:0000256" key="1">
    <source>
        <dbReference type="ARBA" id="ARBA00007387"/>
    </source>
</evidence>
<evidence type="ECO:0000256" key="5">
    <source>
        <dbReference type="ARBA" id="ARBA00023242"/>
    </source>
</evidence>
<comment type="similarity">
    <text evidence="1">Belongs to the TMEM53 family.</text>
</comment>
<dbReference type="Gene3D" id="3.40.50.1820">
    <property type="entry name" value="alpha/beta hydrolase"/>
    <property type="match status" value="1"/>
</dbReference>
<dbReference type="Proteomes" id="UP000004995">
    <property type="component" value="Unassembled WGS sequence"/>
</dbReference>
<dbReference type="InterPro" id="IPR008547">
    <property type="entry name" value="DUF829_TMEM53"/>
</dbReference>
<reference evidence="7" key="2">
    <citation type="submission" date="2018-08" db="UniProtKB">
        <authorList>
            <consortium name="EnsemblPlants"/>
        </authorList>
    </citation>
    <scope>IDENTIFICATION</scope>
    <source>
        <strain evidence="7">Yugu1</strain>
    </source>
</reference>
<sequence>MWQSDLFQVPVGYTFSSSACHKNLVAAEKAPQPIMASFSGPLHRPLSAMAVAAFAAVSSLELPDKLSHHKLSDASSNADVLGSVPATRADAPAVPSASTLSGMQLLPCNLQNLHPLKAPFASLPVIQTAYQYAKIAKTSEQDEAIPAIPSSSSDVLYRWHLPDPRACADFPDKSQTVVVLLGWLGSRQKHLKRYAEWYTSRGFHAVTFTLPMSDILSYNLGGKAEKNVEMLSEHLAGWVREESGKKIIFHTFSNTGWLCYGVILENLQQQDPSAVEKIQACVVDSAPVAAPDPQVWASGFSAALMKKHSVTTKGLGSNDSRSDVLVVESNMEPKPAATEAVLLSALETFFDVVLNSPRINRRLSDVMELLSSKQPKCPQLYIYSSADRVIPANSVESFIEGQRRAGREVRACDFVSSPHVDHYRSNPGLYTSQLSDFLEECVLSTCREDKCPS</sequence>
<dbReference type="SUPFAM" id="SSF53474">
    <property type="entry name" value="alpha/beta-Hydrolases"/>
    <property type="match status" value="1"/>
</dbReference>
<dbReference type="PANTHER" id="PTHR12265">
    <property type="entry name" value="TRANSMEMBRANE PROTEIN 53"/>
    <property type="match status" value="1"/>
</dbReference>
<dbReference type="InterPro" id="IPR029058">
    <property type="entry name" value="AB_hydrolase_fold"/>
</dbReference>
<keyword evidence="4" id="KW-0472">Membrane</keyword>
<keyword evidence="8" id="KW-1185">Reference proteome</keyword>
<evidence type="ECO:0000313" key="8">
    <source>
        <dbReference type="Proteomes" id="UP000004995"/>
    </source>
</evidence>
<dbReference type="eggNOG" id="KOG2521">
    <property type="taxonomic scope" value="Eukaryota"/>
</dbReference>
<evidence type="ECO:0000256" key="3">
    <source>
        <dbReference type="ARBA" id="ARBA00022989"/>
    </source>
</evidence>
<evidence type="ECO:0008006" key="9">
    <source>
        <dbReference type="Google" id="ProtNLM"/>
    </source>
</evidence>
<dbReference type="Gramene" id="KQL12351">
    <property type="protein sequence ID" value="KQL12351"/>
    <property type="gene ID" value="SETIT_006406mg"/>
</dbReference>